<feature type="region of interest" description="Disordered" evidence="8">
    <location>
        <begin position="21"/>
        <end position="42"/>
    </location>
</feature>
<feature type="DNA-binding region" description="Homeobox" evidence="5">
    <location>
        <begin position="299"/>
        <end position="358"/>
    </location>
</feature>
<dbReference type="CDD" id="cd00086">
    <property type="entry name" value="homeodomain"/>
    <property type="match status" value="1"/>
</dbReference>
<dbReference type="PANTHER" id="PTHR24333">
    <property type="entry name" value="HOMEO BOX HB9 LIKE A-RELATED"/>
    <property type="match status" value="1"/>
</dbReference>
<comment type="subcellular location">
    <subcellularLocation>
        <location evidence="1 5 6">Nucleus</location>
    </subcellularLocation>
</comment>
<feature type="coiled-coil region" evidence="7">
    <location>
        <begin position="344"/>
        <end position="371"/>
    </location>
</feature>
<evidence type="ECO:0000313" key="10">
    <source>
        <dbReference type="EMBL" id="THD26129.1"/>
    </source>
</evidence>
<dbReference type="SMART" id="SM00389">
    <property type="entry name" value="HOX"/>
    <property type="match status" value="1"/>
</dbReference>
<name>A0A4E0RBX8_FASHE</name>
<dbReference type="Gene3D" id="1.10.10.60">
    <property type="entry name" value="Homeodomain-like"/>
    <property type="match status" value="1"/>
</dbReference>
<dbReference type="PROSITE" id="PS00027">
    <property type="entry name" value="HOMEOBOX_1"/>
    <property type="match status" value="1"/>
</dbReference>
<dbReference type="GO" id="GO:0005634">
    <property type="term" value="C:nucleus"/>
    <property type="evidence" value="ECO:0007669"/>
    <property type="project" value="UniProtKB-SubCell"/>
</dbReference>
<dbReference type="InterPro" id="IPR009057">
    <property type="entry name" value="Homeodomain-like_sf"/>
</dbReference>
<evidence type="ECO:0000256" key="7">
    <source>
        <dbReference type="SAM" id="Coils"/>
    </source>
</evidence>
<dbReference type="SUPFAM" id="SSF46689">
    <property type="entry name" value="Homeodomain-like"/>
    <property type="match status" value="1"/>
</dbReference>
<evidence type="ECO:0000256" key="3">
    <source>
        <dbReference type="ARBA" id="ARBA00023155"/>
    </source>
</evidence>
<dbReference type="PROSITE" id="PS50071">
    <property type="entry name" value="HOMEOBOX_2"/>
    <property type="match status" value="1"/>
</dbReference>
<proteinExistence type="predicted"/>
<evidence type="ECO:0000256" key="2">
    <source>
        <dbReference type="ARBA" id="ARBA00023125"/>
    </source>
</evidence>
<dbReference type="InterPro" id="IPR050848">
    <property type="entry name" value="Homeobox_TF"/>
</dbReference>
<dbReference type="InterPro" id="IPR017970">
    <property type="entry name" value="Homeobox_CS"/>
</dbReference>
<keyword evidence="7" id="KW-0175">Coiled coil</keyword>
<accession>A0A4E0RBX8</accession>
<evidence type="ECO:0000256" key="8">
    <source>
        <dbReference type="SAM" id="MobiDB-lite"/>
    </source>
</evidence>
<organism evidence="10 11">
    <name type="scientific">Fasciola hepatica</name>
    <name type="common">Liver fluke</name>
    <dbReference type="NCBI Taxonomy" id="6192"/>
    <lineage>
        <taxon>Eukaryota</taxon>
        <taxon>Metazoa</taxon>
        <taxon>Spiralia</taxon>
        <taxon>Lophotrochozoa</taxon>
        <taxon>Platyhelminthes</taxon>
        <taxon>Trematoda</taxon>
        <taxon>Digenea</taxon>
        <taxon>Plagiorchiida</taxon>
        <taxon>Echinostomata</taxon>
        <taxon>Echinostomatoidea</taxon>
        <taxon>Fasciolidae</taxon>
        <taxon>Fasciola</taxon>
    </lineage>
</organism>
<evidence type="ECO:0000256" key="5">
    <source>
        <dbReference type="PROSITE-ProRule" id="PRU00108"/>
    </source>
</evidence>
<dbReference type="AlphaFoldDB" id="A0A4E0RBX8"/>
<evidence type="ECO:0000256" key="1">
    <source>
        <dbReference type="ARBA" id="ARBA00004123"/>
    </source>
</evidence>
<keyword evidence="11" id="KW-1185">Reference proteome</keyword>
<feature type="compositionally biased region" description="Acidic residues" evidence="8">
    <location>
        <begin position="455"/>
        <end position="465"/>
    </location>
</feature>
<gene>
    <name evidence="10" type="ORF">D915_003052</name>
</gene>
<dbReference type="PANTHER" id="PTHR24333:SF5">
    <property type="entry name" value="VENT HOMEOBOX"/>
    <property type="match status" value="1"/>
</dbReference>
<keyword evidence="2 5" id="KW-0238">DNA-binding</keyword>
<evidence type="ECO:0000313" key="11">
    <source>
        <dbReference type="Proteomes" id="UP000230066"/>
    </source>
</evidence>
<feature type="compositionally biased region" description="Polar residues" evidence="8">
    <location>
        <begin position="436"/>
        <end position="453"/>
    </location>
</feature>
<dbReference type="GO" id="GO:0000981">
    <property type="term" value="F:DNA-binding transcription factor activity, RNA polymerase II-specific"/>
    <property type="evidence" value="ECO:0007669"/>
    <property type="project" value="InterPro"/>
</dbReference>
<feature type="region of interest" description="Disordered" evidence="8">
    <location>
        <begin position="426"/>
        <end position="473"/>
    </location>
</feature>
<evidence type="ECO:0000259" key="9">
    <source>
        <dbReference type="PROSITE" id="PS50071"/>
    </source>
</evidence>
<keyword evidence="3 5" id="KW-0371">Homeobox</keyword>
<protein>
    <submittedName>
        <fullName evidence="10">Transcription factor LBX1</fullName>
    </submittedName>
</protein>
<reference evidence="10" key="1">
    <citation type="submission" date="2019-03" db="EMBL/GenBank/DDBJ databases">
        <title>Improved annotation for the trematode Fasciola hepatica.</title>
        <authorList>
            <person name="Choi Y.-J."/>
            <person name="Martin J."/>
            <person name="Mitreva M."/>
        </authorList>
    </citation>
    <scope>NUCLEOTIDE SEQUENCE [LARGE SCALE GENOMIC DNA]</scope>
</reference>
<dbReference type="Pfam" id="PF00046">
    <property type="entry name" value="Homeodomain"/>
    <property type="match status" value="1"/>
</dbReference>
<comment type="caution">
    <text evidence="10">The sequence shown here is derived from an EMBL/GenBank/DDBJ whole genome shotgun (WGS) entry which is preliminary data.</text>
</comment>
<feature type="compositionally biased region" description="Low complexity" evidence="8">
    <location>
        <begin position="32"/>
        <end position="42"/>
    </location>
</feature>
<dbReference type="Proteomes" id="UP000230066">
    <property type="component" value="Unassembled WGS sequence"/>
</dbReference>
<dbReference type="InterPro" id="IPR001356">
    <property type="entry name" value="HD"/>
</dbReference>
<evidence type="ECO:0000256" key="6">
    <source>
        <dbReference type="RuleBase" id="RU000682"/>
    </source>
</evidence>
<sequence length="509" mass="57559">MPSFLITDILSHESQTKVSKISSEYTTDHESSSVSPSLTPSSPSLDASAFIILSRYLNQSPSSLTDNLFPMMRTHCVENNRTDKKRHTCNKDESWKTHPLIDSLYKQTCFLVHNSDRSANESRENFVWPKATFPRSGGAFHPVRRTPISNDLLPGQQVRNSSIHVSGKGQQTDGLNTSRANQPDFTVSSLQILKNRESGRSVFSYVSEHEPVTVHTDSADSEELILRGLEDSGQCSGEDESAAKCPRSSPYGNNSALDALIHMTASSMQRLDRKVDKPTCQADRLELCSINRGNQMTKRRKTRTTFSNSQLSELENNFNRQKYLTPNDRDRIAKHLGLSNTQVITWFQNRRAKLKREAEELERDILAARQQEQQKFLELHSQESEDGTTNCATENFIPKDRWNPPMKNRIHVNRAGEINDFKTRFSKSRRDLPSPNHWSDSSSISIPLNTKNNINEDDDEDDDETIQPSTDDTISKATARKVALTVTRIISSRKKSVWSPAGELEMSIS</sequence>
<feature type="domain" description="Homeobox" evidence="9">
    <location>
        <begin position="297"/>
        <end position="357"/>
    </location>
</feature>
<dbReference type="GO" id="GO:0003677">
    <property type="term" value="F:DNA binding"/>
    <property type="evidence" value="ECO:0007669"/>
    <property type="project" value="UniProtKB-UniRule"/>
</dbReference>
<evidence type="ECO:0000256" key="4">
    <source>
        <dbReference type="ARBA" id="ARBA00023242"/>
    </source>
</evidence>
<keyword evidence="4 5" id="KW-0539">Nucleus</keyword>
<dbReference type="EMBL" id="JXXN02000854">
    <property type="protein sequence ID" value="THD26129.1"/>
    <property type="molecule type" value="Genomic_DNA"/>
</dbReference>